<reference evidence="3" key="2">
    <citation type="journal article" date="2021" name="PeerJ">
        <title>Extensive microbial diversity within the chicken gut microbiome revealed by metagenomics and culture.</title>
        <authorList>
            <person name="Gilroy R."/>
            <person name="Ravi A."/>
            <person name="Getino M."/>
            <person name="Pursley I."/>
            <person name="Horton D.L."/>
            <person name="Alikhan N.F."/>
            <person name="Baker D."/>
            <person name="Gharbi K."/>
            <person name="Hall N."/>
            <person name="Watson M."/>
            <person name="Adriaenssens E.M."/>
            <person name="Foster-Nyarko E."/>
            <person name="Jarju S."/>
            <person name="Secka A."/>
            <person name="Antonio M."/>
            <person name="Oren A."/>
            <person name="Chaudhuri R.R."/>
            <person name="La Ragione R."/>
            <person name="Hildebrand F."/>
            <person name="Pallen M.J."/>
        </authorList>
    </citation>
    <scope>NUCLEOTIDE SEQUENCE</scope>
    <source>
        <strain evidence="3">ChiW3-316</strain>
    </source>
</reference>
<dbReference type="CDD" id="cd17470">
    <property type="entry name" value="T3SS_Flik_C"/>
    <property type="match status" value="1"/>
</dbReference>
<dbReference type="EMBL" id="DVNC01000053">
    <property type="protein sequence ID" value="HIU53979.1"/>
    <property type="molecule type" value="Genomic_DNA"/>
</dbReference>
<organism evidence="3 4">
    <name type="scientific">Candidatus Scatocola faecipullorum</name>
    <dbReference type="NCBI Taxonomy" id="2840917"/>
    <lineage>
        <taxon>Bacteria</taxon>
        <taxon>Pseudomonadati</taxon>
        <taxon>Pseudomonadota</taxon>
        <taxon>Alphaproteobacteria</taxon>
        <taxon>Rhodospirillales</taxon>
        <taxon>Rhodospirillaceae</taxon>
        <taxon>Rhodospirillaceae incertae sedis</taxon>
        <taxon>Candidatus Scatocola</taxon>
    </lineage>
</organism>
<dbReference type="InterPro" id="IPR038610">
    <property type="entry name" value="FliK-like_C_sf"/>
</dbReference>
<feature type="compositionally biased region" description="Low complexity" evidence="1">
    <location>
        <begin position="156"/>
        <end position="169"/>
    </location>
</feature>
<accession>A0A9D1M5H6</accession>
<keyword evidence="3" id="KW-0969">Cilium</keyword>
<keyword evidence="3" id="KW-0282">Flagellum</keyword>
<dbReference type="AlphaFoldDB" id="A0A9D1M5H6"/>
<feature type="domain" description="Flagellar hook-length control protein-like C-terminal" evidence="2">
    <location>
        <begin position="439"/>
        <end position="521"/>
    </location>
</feature>
<dbReference type="Gene3D" id="3.30.750.140">
    <property type="match status" value="1"/>
</dbReference>
<reference evidence="3" key="1">
    <citation type="submission" date="2020-10" db="EMBL/GenBank/DDBJ databases">
        <authorList>
            <person name="Gilroy R."/>
        </authorList>
    </citation>
    <scope>NUCLEOTIDE SEQUENCE</scope>
    <source>
        <strain evidence="3">ChiW3-316</strain>
    </source>
</reference>
<sequence>MMDIKDVNNGLLNLLQANRANLQGTAVNTTGFGDLLAGLESEKTPSVEVKADFREAKNAASSNLSKPRAEDKSVAGREQKTENKSASDRREDKVKEQTEAEKAEKPQNEKTDNSSAEKPEKAENGGNERPSAEKPTEKEAAGDVSGAERADEIAAAEDAPAVSDEAAPESGMAEGMEISLDALALMGAVTVVNPATGETFQTTGAELAAQLADAGVQSVSVLPGEEGQPLVAPVVEHAPEAAAFQNIVAAMKKTQAENAPVVDADAVAADAASDQDILAQQAAKLGETVGEDRKVKVEVSVKEEKIADAVDGGLVKNAKLSDETLSAVVESKDAVKGNPLTEVKTPAQQAAPQNQIREMPLTMTAGAVSNAAAAAADDTAAVAVSTETGSVTLAHAGTVGGEMLANAKASAANDSSSTSFRDVYKGMGKEVVDQIKVNITKSAVKGVDKIEIQLKPEDLGHIEVKMQIGKDGKLQAHIVASRPETAEILQKEIGNLQKAFNEAGFQTDEGSLSFSFRDDGQAGQNQERNNLRNFIGDVLEQETAMDAAVGDLFAGTAWDGKNGLNIRV</sequence>
<evidence type="ECO:0000256" key="1">
    <source>
        <dbReference type="SAM" id="MobiDB-lite"/>
    </source>
</evidence>
<comment type="caution">
    <text evidence="3">The sequence shown here is derived from an EMBL/GenBank/DDBJ whole genome shotgun (WGS) entry which is preliminary data.</text>
</comment>
<keyword evidence="3" id="KW-0966">Cell projection</keyword>
<feature type="region of interest" description="Disordered" evidence="1">
    <location>
        <begin position="53"/>
        <end position="171"/>
    </location>
</feature>
<evidence type="ECO:0000259" key="2">
    <source>
        <dbReference type="Pfam" id="PF02120"/>
    </source>
</evidence>
<dbReference type="InterPro" id="IPR021136">
    <property type="entry name" value="Flagellar_hook_control-like_C"/>
</dbReference>
<name>A0A9D1M5H6_9PROT</name>
<feature type="compositionally biased region" description="Basic and acidic residues" evidence="1">
    <location>
        <begin position="130"/>
        <end position="152"/>
    </location>
</feature>
<dbReference type="Proteomes" id="UP000824107">
    <property type="component" value="Unassembled WGS sequence"/>
</dbReference>
<evidence type="ECO:0000313" key="3">
    <source>
        <dbReference type="EMBL" id="HIU53979.1"/>
    </source>
</evidence>
<protein>
    <submittedName>
        <fullName evidence="3">Flagellar hook-length control protein FliK</fullName>
    </submittedName>
</protein>
<proteinExistence type="predicted"/>
<dbReference type="Pfam" id="PF02120">
    <property type="entry name" value="Flg_hook"/>
    <property type="match status" value="1"/>
</dbReference>
<gene>
    <name evidence="3" type="ORF">IAD20_07875</name>
</gene>
<evidence type="ECO:0000313" key="4">
    <source>
        <dbReference type="Proteomes" id="UP000824107"/>
    </source>
</evidence>
<feature type="compositionally biased region" description="Basic and acidic residues" evidence="1">
    <location>
        <begin position="67"/>
        <end position="123"/>
    </location>
</feature>